<dbReference type="InterPro" id="IPR037522">
    <property type="entry name" value="HD_GYP_dom"/>
</dbReference>
<keyword evidence="3" id="KW-1185">Reference proteome</keyword>
<dbReference type="STRING" id="1616788.AR543_09770"/>
<dbReference type="Gene3D" id="1.10.3210.10">
    <property type="entry name" value="Hypothetical protein af1432"/>
    <property type="match status" value="1"/>
</dbReference>
<dbReference type="PROSITE" id="PS51832">
    <property type="entry name" value="HD_GYP"/>
    <property type="match status" value="1"/>
</dbReference>
<organism evidence="2 3">
    <name type="scientific">Paenibacillus bovis</name>
    <dbReference type="NCBI Taxonomy" id="1616788"/>
    <lineage>
        <taxon>Bacteria</taxon>
        <taxon>Bacillati</taxon>
        <taxon>Bacillota</taxon>
        <taxon>Bacilli</taxon>
        <taxon>Bacillales</taxon>
        <taxon>Paenibacillaceae</taxon>
        <taxon>Paenibacillus</taxon>
    </lineage>
</organism>
<dbReference type="PANTHER" id="PTHR43155">
    <property type="entry name" value="CYCLIC DI-GMP PHOSPHODIESTERASE PA4108-RELATED"/>
    <property type="match status" value="1"/>
</dbReference>
<dbReference type="NCBIfam" id="TIGR00277">
    <property type="entry name" value="HDIG"/>
    <property type="match status" value="1"/>
</dbReference>
<evidence type="ECO:0000313" key="3">
    <source>
        <dbReference type="Proteomes" id="UP000078148"/>
    </source>
</evidence>
<keyword evidence="2" id="KW-0378">Hydrolase</keyword>
<dbReference type="PANTHER" id="PTHR43155:SF2">
    <property type="entry name" value="CYCLIC DI-GMP PHOSPHODIESTERASE PA4108"/>
    <property type="match status" value="1"/>
</dbReference>
<protein>
    <submittedName>
        <fullName evidence="2">HD family phosphohydrolase</fullName>
    </submittedName>
</protein>
<dbReference type="CDD" id="cd00077">
    <property type="entry name" value="HDc"/>
    <property type="match status" value="1"/>
</dbReference>
<dbReference type="AlphaFoldDB" id="A0A172ZFE9"/>
<evidence type="ECO:0000313" key="2">
    <source>
        <dbReference type="EMBL" id="ANF96259.1"/>
    </source>
</evidence>
<proteinExistence type="predicted"/>
<dbReference type="EMBL" id="CP013023">
    <property type="protein sequence ID" value="ANF96259.1"/>
    <property type="molecule type" value="Genomic_DNA"/>
</dbReference>
<name>A0A172ZFE9_9BACL</name>
<dbReference type="SUPFAM" id="SSF109604">
    <property type="entry name" value="HD-domain/PDEase-like"/>
    <property type="match status" value="1"/>
</dbReference>
<dbReference type="InterPro" id="IPR003607">
    <property type="entry name" value="HD/PDEase_dom"/>
</dbReference>
<feature type="domain" description="HD-GYP" evidence="1">
    <location>
        <begin position="108"/>
        <end position="302"/>
    </location>
</feature>
<dbReference type="OrthoDB" id="9759601at2"/>
<sequence length="344" mass="38873">MRVHVTDLKPGDTLSSDTFNTFGIHMMQKGHILQPDDISKLLKHGLDYVDIEETVINDDNEPHHSLIEAKVQFDTALVGFQNLFLNAASRGEFDGSQVDAVLEPLMDELHTQKDVVSVLFVLNDTNNYTYTHSLQVGMLSYYLAIWMGYTEQEAYAAGRAGYLHDVGKAKVPPEILNKPGKLTPEEYEIMKKHAQYGHDIIMESTGDELSAIVALQHHERADGKGYPNGITLDDIHPYARITAVADIYSAMTTHRVYQSKQELLRVLKEIHRMSFGQLYAEAAQTFIRNMLPNMIGKKVRLNSGETGRIIMTNPTDYFRPLIETEQGFKDLSIQSALEIEEIFI</sequence>
<dbReference type="SMART" id="SM00471">
    <property type="entry name" value="HDc"/>
    <property type="match status" value="1"/>
</dbReference>
<reference evidence="2 3" key="2">
    <citation type="journal article" date="2016" name="Int. J. Syst. Evol. Microbiol.">
        <title>Paenibacillus bovis sp. nov., isolated from raw yak (Bos grunniens) milk.</title>
        <authorList>
            <person name="Gao C."/>
            <person name="Han J."/>
            <person name="Liu Z."/>
            <person name="Xu X."/>
            <person name="Hang F."/>
            <person name="Wu Z."/>
        </authorList>
    </citation>
    <scope>NUCLEOTIDE SEQUENCE [LARGE SCALE GENOMIC DNA]</scope>
    <source>
        <strain evidence="2 3">BD3526</strain>
    </source>
</reference>
<reference evidence="3" key="1">
    <citation type="submission" date="2015-10" db="EMBL/GenBank/DDBJ databases">
        <title>Genome of Paenibacillus bovis sp. nov.</title>
        <authorList>
            <person name="Wu Z."/>
            <person name="Gao C."/>
            <person name="Liu Z."/>
            <person name="Zheng H."/>
        </authorList>
    </citation>
    <scope>NUCLEOTIDE SEQUENCE [LARGE SCALE GENOMIC DNA]</scope>
    <source>
        <strain evidence="3">BD3526</strain>
    </source>
</reference>
<evidence type="ECO:0000259" key="1">
    <source>
        <dbReference type="PROSITE" id="PS51832"/>
    </source>
</evidence>
<dbReference type="InterPro" id="IPR006675">
    <property type="entry name" value="HDIG_dom"/>
</dbReference>
<dbReference type="GO" id="GO:0016787">
    <property type="term" value="F:hydrolase activity"/>
    <property type="evidence" value="ECO:0007669"/>
    <property type="project" value="UniProtKB-KW"/>
</dbReference>
<gene>
    <name evidence="2" type="ORF">AR543_09770</name>
</gene>
<dbReference type="Proteomes" id="UP000078148">
    <property type="component" value="Chromosome"/>
</dbReference>
<dbReference type="RefSeq" id="WP_060533956.1">
    <property type="nucleotide sequence ID" value="NZ_CP013023.1"/>
</dbReference>
<dbReference type="Pfam" id="PF13487">
    <property type="entry name" value="HD_5"/>
    <property type="match status" value="1"/>
</dbReference>
<accession>A0A172ZFE9</accession>
<dbReference type="KEGG" id="pbv:AR543_09770"/>